<gene>
    <name evidence="2" type="ORF">ASIM_LOCUS12926</name>
</gene>
<dbReference type="WBParaSite" id="ASIM_0001349801-mRNA-1">
    <property type="protein sequence ID" value="ASIM_0001349801-mRNA-1"/>
    <property type="gene ID" value="ASIM_0001349801"/>
</dbReference>
<dbReference type="Gene3D" id="3.10.10.10">
    <property type="entry name" value="HIV Type 1 Reverse Transcriptase, subunit A, domain 1"/>
    <property type="match status" value="1"/>
</dbReference>
<proteinExistence type="predicted"/>
<dbReference type="Gene3D" id="3.30.70.270">
    <property type="match status" value="1"/>
</dbReference>
<dbReference type="Proteomes" id="UP000267096">
    <property type="component" value="Unassembled WGS sequence"/>
</dbReference>
<accession>A0A0M3JYH5</accession>
<dbReference type="PANTHER" id="PTHR47331:SF1">
    <property type="entry name" value="GAG-LIKE PROTEIN"/>
    <property type="match status" value="1"/>
</dbReference>
<evidence type="ECO:0000313" key="4">
    <source>
        <dbReference type="WBParaSite" id="ASIM_0001349801-mRNA-1"/>
    </source>
</evidence>
<organism evidence="4">
    <name type="scientific">Anisakis simplex</name>
    <name type="common">Herring worm</name>
    <dbReference type="NCBI Taxonomy" id="6269"/>
    <lineage>
        <taxon>Eukaryota</taxon>
        <taxon>Metazoa</taxon>
        <taxon>Ecdysozoa</taxon>
        <taxon>Nematoda</taxon>
        <taxon>Chromadorea</taxon>
        <taxon>Rhabditida</taxon>
        <taxon>Spirurina</taxon>
        <taxon>Ascaridomorpha</taxon>
        <taxon>Ascaridoidea</taxon>
        <taxon>Anisakidae</taxon>
        <taxon>Anisakis</taxon>
        <taxon>Anisakis simplex complex</taxon>
    </lineage>
</organism>
<name>A0A0M3JYH5_ANISI</name>
<sequence length="465" mass="53515">MTDNELENFWSLETLGITDPPNKTEDEEAMDQFEKSISWENNRYQCNWPWKHNSDKLQNNFALSFGRLKTTIKKLKKNPGLLEAYQTTFSDQLKDGIIEDVTNTIPNGPTYYMPHQAVIRPSNSTTKVRIVYDASSKTRKNDLCLNEILLKGPSLLPALCGILLRIRTDPILISADVEKAFLQIALNENERNVVRFLWLHDINKPPQYPNLRIFRFKRVPFGVISSPFILNATILHHLHLTNTKVCEEIKNNIYVDNIFLTATDTDTAIRKGQEAQQIFANANMNLRQFKSNDKKVVQTLMKRGEITENKDIISILGIKWNTNRDELTFTLQNFKAKVLTKRTYLSFVASIYDPLGFLTPITLPLKSFMQNLWAKKYAWDQPLEEIDRKKVHTLLACLSNQEIRVSRQINGALNWKNSPIQIHVFVDASSQAYAATAYLRLTTKENVHCSLLMSKNRITPVKGLK</sequence>
<reference evidence="2 3" key="2">
    <citation type="submission" date="2018-11" db="EMBL/GenBank/DDBJ databases">
        <authorList>
            <consortium name="Pathogen Informatics"/>
        </authorList>
    </citation>
    <scope>NUCLEOTIDE SEQUENCE [LARGE SCALE GENOMIC DNA]</scope>
</reference>
<dbReference type="InterPro" id="IPR043128">
    <property type="entry name" value="Rev_trsase/Diguanyl_cyclase"/>
</dbReference>
<feature type="domain" description="Reverse transcriptase" evidence="1">
    <location>
        <begin position="163"/>
        <end position="293"/>
    </location>
</feature>
<evidence type="ECO:0000259" key="1">
    <source>
        <dbReference type="Pfam" id="PF00078"/>
    </source>
</evidence>
<protein>
    <submittedName>
        <fullName evidence="4">Reverse transcriptase domain-containing protein</fullName>
    </submittedName>
</protein>
<evidence type="ECO:0000313" key="3">
    <source>
        <dbReference type="Proteomes" id="UP000267096"/>
    </source>
</evidence>
<dbReference type="PANTHER" id="PTHR47331">
    <property type="entry name" value="PHD-TYPE DOMAIN-CONTAINING PROTEIN"/>
    <property type="match status" value="1"/>
</dbReference>
<dbReference type="InterPro" id="IPR008042">
    <property type="entry name" value="Retrotrans_Pao"/>
</dbReference>
<dbReference type="AlphaFoldDB" id="A0A0M3JYH5"/>
<dbReference type="OrthoDB" id="5920525at2759"/>
<dbReference type="Pfam" id="PF00078">
    <property type="entry name" value="RVT_1"/>
    <property type="match status" value="1"/>
</dbReference>
<dbReference type="Pfam" id="PF05380">
    <property type="entry name" value="Peptidase_A17"/>
    <property type="match status" value="1"/>
</dbReference>
<dbReference type="SUPFAM" id="SSF56672">
    <property type="entry name" value="DNA/RNA polymerases"/>
    <property type="match status" value="1"/>
</dbReference>
<dbReference type="InterPro" id="IPR000477">
    <property type="entry name" value="RT_dom"/>
</dbReference>
<reference evidence="4" key="1">
    <citation type="submission" date="2017-02" db="UniProtKB">
        <authorList>
            <consortium name="WormBaseParasite"/>
        </authorList>
    </citation>
    <scope>IDENTIFICATION</scope>
</reference>
<keyword evidence="3" id="KW-1185">Reference proteome</keyword>
<dbReference type="InterPro" id="IPR043502">
    <property type="entry name" value="DNA/RNA_pol_sf"/>
</dbReference>
<dbReference type="EMBL" id="UYRR01031279">
    <property type="protein sequence ID" value="VDK48465.1"/>
    <property type="molecule type" value="Genomic_DNA"/>
</dbReference>
<evidence type="ECO:0000313" key="2">
    <source>
        <dbReference type="EMBL" id="VDK48465.1"/>
    </source>
</evidence>